<keyword evidence="2" id="KW-1133">Transmembrane helix</keyword>
<dbReference type="KEGG" id="cprt:FIC82_000385"/>
<dbReference type="RefSeq" id="WP_154797130.1">
    <property type="nucleotide sequence ID" value="NZ_CP052757.1"/>
</dbReference>
<keyword evidence="1" id="KW-0175">Coiled coil</keyword>
<keyword evidence="2" id="KW-0812">Transmembrane</keyword>
<evidence type="ECO:0000313" key="4">
    <source>
        <dbReference type="Proteomes" id="UP000451354"/>
    </source>
</evidence>
<evidence type="ECO:0008006" key="5">
    <source>
        <dbReference type="Google" id="ProtNLM"/>
    </source>
</evidence>
<accession>A0A6M5UCG0</accession>
<feature type="coiled-coil region" evidence="1">
    <location>
        <begin position="253"/>
        <end position="283"/>
    </location>
</feature>
<keyword evidence="2" id="KW-0472">Membrane</keyword>
<protein>
    <recommendedName>
        <fullName evidence="5">Hydrolytic protein</fullName>
    </recommendedName>
</protein>
<dbReference type="AlphaFoldDB" id="A0A6M5UCG0"/>
<gene>
    <name evidence="3" type="ORF">FIC82_000385</name>
</gene>
<proteinExistence type="predicted"/>
<reference evidence="4" key="1">
    <citation type="journal article" date="2022" name="Int. J. Syst. Evol. Microbiol.">
        <title>Cellulosimicrobium protaetiae sp. nov., isolated from the gut of the larva of Protaetia brevitarsis seulensis.</title>
        <authorList>
            <person name="Le Han H."/>
            <person name="Nguyen T.T.H."/>
            <person name="Li Z."/>
            <person name="Shin N.R."/>
            <person name="Kim S.G."/>
        </authorList>
    </citation>
    <scope>NUCLEOTIDE SEQUENCE [LARGE SCALE GENOMIC DNA]</scope>
    <source>
        <strain evidence="4">BI34</strain>
    </source>
</reference>
<sequence length="446" mass="46926">MGTLATVEAQGIELNPGEEVSVPLTVRNTGTIVEAYRFEVLGVPAGWTTIEPASVDGLYPQTATTASVTFRPPRSAEVPAGPLDFGIRVVPLEHPDDAVVPEGVVEVLPFLDTTAELVPRTTHGRRSGRHQVAVDNRGNTPVSVLLACADGTDELTFRVPDSHLVVDPGTARFASVRVRPRDTAWRGPDKTMPFVVQVAAENTVPVTLDGTFVRTAILPRWFLKALLALLALVALLAVLWFTLLKPTITSAAQAAVRDDIAEAEEAAQAAQQAAQQAASAAQQAAGDASDAKVAATEAGTTLADTEEAVAGFVPPSGTSVPVRQRLDAAPAAGETEEVPFEVPEGATLTIDDVILSNPQGDFGRLLISQDDEVILDFALENFRDLDYHFQSPISLEAGTELVMAVTCRQPGAPLGQDPPPDACDTSMYFGGTLFTPDEAAAPASAP</sequence>
<evidence type="ECO:0000313" key="3">
    <source>
        <dbReference type="EMBL" id="QJW34885.1"/>
    </source>
</evidence>
<keyword evidence="4" id="KW-1185">Reference proteome</keyword>
<dbReference type="OrthoDB" id="3444343at2"/>
<evidence type="ECO:0000256" key="2">
    <source>
        <dbReference type="SAM" id="Phobius"/>
    </source>
</evidence>
<name>A0A6M5UCG0_9MICO</name>
<evidence type="ECO:0000256" key="1">
    <source>
        <dbReference type="SAM" id="Coils"/>
    </source>
</evidence>
<organism evidence="3 4">
    <name type="scientific">Cellulosimicrobium protaetiae</name>
    <dbReference type="NCBI Taxonomy" id="2587808"/>
    <lineage>
        <taxon>Bacteria</taxon>
        <taxon>Bacillati</taxon>
        <taxon>Actinomycetota</taxon>
        <taxon>Actinomycetes</taxon>
        <taxon>Micrococcales</taxon>
        <taxon>Promicromonosporaceae</taxon>
        <taxon>Cellulosimicrobium</taxon>
    </lineage>
</organism>
<dbReference type="Proteomes" id="UP000451354">
    <property type="component" value="Chromosome"/>
</dbReference>
<dbReference type="EMBL" id="CP052757">
    <property type="protein sequence ID" value="QJW34885.1"/>
    <property type="molecule type" value="Genomic_DNA"/>
</dbReference>
<feature type="transmembrane region" description="Helical" evidence="2">
    <location>
        <begin position="221"/>
        <end position="243"/>
    </location>
</feature>